<dbReference type="PANTHER" id="PTHR45432:SF2">
    <property type="entry name" value="CHAPERONE PROTEIN DNAJ 11, CHLOROPLASTIC"/>
    <property type="match status" value="1"/>
</dbReference>
<protein>
    <submittedName>
        <fullName evidence="2">Chaperone protein dnaJ 11, chloroplastic-like</fullName>
    </submittedName>
</protein>
<evidence type="ECO:0000259" key="1">
    <source>
        <dbReference type="PROSITE" id="PS50076"/>
    </source>
</evidence>
<keyword evidence="3" id="KW-1185">Reference proteome</keyword>
<dbReference type="PRINTS" id="PR00625">
    <property type="entry name" value="JDOMAIN"/>
</dbReference>
<dbReference type="InterPro" id="IPR036869">
    <property type="entry name" value="J_dom_sf"/>
</dbReference>
<evidence type="ECO:0000313" key="2">
    <source>
        <dbReference type="EMBL" id="KAJ6848762.1"/>
    </source>
</evidence>
<dbReference type="EMBL" id="JANAVB010004405">
    <property type="protein sequence ID" value="KAJ6848762.1"/>
    <property type="molecule type" value="Genomic_DNA"/>
</dbReference>
<proteinExistence type="predicted"/>
<organism evidence="2 3">
    <name type="scientific">Iris pallida</name>
    <name type="common">Sweet iris</name>
    <dbReference type="NCBI Taxonomy" id="29817"/>
    <lineage>
        <taxon>Eukaryota</taxon>
        <taxon>Viridiplantae</taxon>
        <taxon>Streptophyta</taxon>
        <taxon>Embryophyta</taxon>
        <taxon>Tracheophyta</taxon>
        <taxon>Spermatophyta</taxon>
        <taxon>Magnoliopsida</taxon>
        <taxon>Liliopsida</taxon>
        <taxon>Asparagales</taxon>
        <taxon>Iridaceae</taxon>
        <taxon>Iridoideae</taxon>
        <taxon>Irideae</taxon>
        <taxon>Iris</taxon>
    </lineage>
</organism>
<dbReference type="PROSITE" id="PS50076">
    <property type="entry name" value="DNAJ_2"/>
    <property type="match status" value="1"/>
</dbReference>
<gene>
    <name evidence="2" type="ORF">M6B38_272925</name>
</gene>
<dbReference type="GO" id="GO:0005783">
    <property type="term" value="C:endoplasmic reticulum"/>
    <property type="evidence" value="ECO:0007669"/>
    <property type="project" value="UniProtKB-ARBA"/>
</dbReference>
<feature type="domain" description="J" evidence="1">
    <location>
        <begin position="48"/>
        <end position="111"/>
    </location>
</feature>
<dbReference type="Proteomes" id="UP001140949">
    <property type="component" value="Unassembled WGS sequence"/>
</dbReference>
<dbReference type="Pfam" id="PF00226">
    <property type="entry name" value="DnaJ"/>
    <property type="match status" value="1"/>
</dbReference>
<dbReference type="CDD" id="cd06257">
    <property type="entry name" value="DnaJ"/>
    <property type="match status" value="1"/>
</dbReference>
<dbReference type="SMART" id="SM00271">
    <property type="entry name" value="DnaJ"/>
    <property type="match status" value="1"/>
</dbReference>
<reference evidence="2" key="2">
    <citation type="submission" date="2023-04" db="EMBL/GenBank/DDBJ databases">
        <authorList>
            <person name="Bruccoleri R.E."/>
            <person name="Oakeley E.J."/>
            <person name="Faust A.-M."/>
            <person name="Dessus-Babus S."/>
            <person name="Altorfer M."/>
            <person name="Burckhardt D."/>
            <person name="Oertli M."/>
            <person name="Naumann U."/>
            <person name="Petersen F."/>
            <person name="Wong J."/>
        </authorList>
    </citation>
    <scope>NUCLEOTIDE SEQUENCE</scope>
    <source>
        <strain evidence="2">GSM-AAB239-AS_SAM_17_03QT</strain>
        <tissue evidence="2">Leaf</tissue>
    </source>
</reference>
<comment type="caution">
    <text evidence="2">The sequence shown here is derived from an EMBL/GenBank/DDBJ whole genome shotgun (WGS) entry which is preliminary data.</text>
</comment>
<evidence type="ECO:0000313" key="3">
    <source>
        <dbReference type="Proteomes" id="UP001140949"/>
    </source>
</evidence>
<dbReference type="SUPFAM" id="SSF46565">
    <property type="entry name" value="Chaperone J-domain"/>
    <property type="match status" value="1"/>
</dbReference>
<accession>A0AAX6I6B1</accession>
<reference evidence="2" key="1">
    <citation type="journal article" date="2023" name="GigaByte">
        <title>Genome assembly of the bearded iris, Iris pallida Lam.</title>
        <authorList>
            <person name="Bruccoleri R.E."/>
            <person name="Oakeley E.J."/>
            <person name="Faust A.M.E."/>
            <person name="Altorfer M."/>
            <person name="Dessus-Babus S."/>
            <person name="Burckhardt D."/>
            <person name="Oertli M."/>
            <person name="Naumann U."/>
            <person name="Petersen F."/>
            <person name="Wong J."/>
        </authorList>
    </citation>
    <scope>NUCLEOTIDE SEQUENCE</scope>
    <source>
        <strain evidence="2">GSM-AAB239-AS_SAM_17_03QT</strain>
    </source>
</reference>
<dbReference type="InterPro" id="IPR001623">
    <property type="entry name" value="DnaJ_domain"/>
</dbReference>
<name>A0AAX6I6B1_IRIPA</name>
<dbReference type="PANTHER" id="PTHR45432">
    <property type="entry name" value="CHAPERONE PROTEIN DNAJ 11, CHLOROPLASTIC-LIKE"/>
    <property type="match status" value="1"/>
</dbReference>
<sequence>MACSSSTIAFSGFGSGSAKVFSRPDPARRQVAARAGSVAAGRRGGDRSLYEVLRVEETASVGEIKAAYRTLAKRFHPDVDPDGNGSEFLEIRRAYSTLSDAEEREMYDRSLTWRVGFCVEPRMRVRRRWETDQCW</sequence>
<dbReference type="Gene3D" id="1.10.287.110">
    <property type="entry name" value="DnaJ domain"/>
    <property type="match status" value="1"/>
</dbReference>
<dbReference type="AlphaFoldDB" id="A0AAX6I6B1"/>